<evidence type="ECO:0000313" key="3">
    <source>
        <dbReference type="Proteomes" id="UP000015354"/>
    </source>
</evidence>
<sequence>MRASAEGKTHMPIYRFASYFLSLLLSSHLEELIIRLLTLIIVITHLYHQLLVYHQKTVFTPPCKEQKATMFLTYQFAPVWILSISLLTYLVLTFLDPVDLTQYKKSMHGYSPAICILSMILPFAVAFLYEFAMFIGPKPSKAGLKV</sequence>
<keyword evidence="1" id="KW-1133">Transmembrane helix</keyword>
<keyword evidence="1" id="KW-0472">Membrane</keyword>
<gene>
    <name evidence="2" type="ORF">STCU_02818</name>
</gene>
<name>S9UUD1_9TRYP</name>
<feature type="transmembrane region" description="Helical" evidence="1">
    <location>
        <begin position="32"/>
        <end position="53"/>
    </location>
</feature>
<evidence type="ECO:0000313" key="2">
    <source>
        <dbReference type="EMBL" id="EPY32424.1"/>
    </source>
</evidence>
<protein>
    <submittedName>
        <fullName evidence="2">Uncharacterized protein</fullName>
    </submittedName>
</protein>
<keyword evidence="1" id="KW-0812">Transmembrane</keyword>
<accession>S9UUD1</accession>
<feature type="transmembrane region" description="Helical" evidence="1">
    <location>
        <begin position="74"/>
        <end position="95"/>
    </location>
</feature>
<dbReference type="EMBL" id="ATMH01002818">
    <property type="protein sequence ID" value="EPY32424.1"/>
    <property type="molecule type" value="Genomic_DNA"/>
</dbReference>
<dbReference type="OrthoDB" id="257775at2759"/>
<proteinExistence type="predicted"/>
<feature type="transmembrane region" description="Helical" evidence="1">
    <location>
        <begin position="107"/>
        <end position="129"/>
    </location>
</feature>
<dbReference type="AlphaFoldDB" id="S9UUD1"/>
<keyword evidence="3" id="KW-1185">Reference proteome</keyword>
<organism evidence="2 3">
    <name type="scientific">Strigomonas culicis</name>
    <dbReference type="NCBI Taxonomy" id="28005"/>
    <lineage>
        <taxon>Eukaryota</taxon>
        <taxon>Discoba</taxon>
        <taxon>Euglenozoa</taxon>
        <taxon>Kinetoplastea</taxon>
        <taxon>Metakinetoplastina</taxon>
        <taxon>Trypanosomatida</taxon>
        <taxon>Trypanosomatidae</taxon>
        <taxon>Strigomonadinae</taxon>
        <taxon>Strigomonas</taxon>
    </lineage>
</organism>
<dbReference type="Proteomes" id="UP000015354">
    <property type="component" value="Unassembled WGS sequence"/>
</dbReference>
<comment type="caution">
    <text evidence="2">The sequence shown here is derived from an EMBL/GenBank/DDBJ whole genome shotgun (WGS) entry which is preliminary data.</text>
</comment>
<evidence type="ECO:0000256" key="1">
    <source>
        <dbReference type="SAM" id="Phobius"/>
    </source>
</evidence>
<reference evidence="2 3" key="1">
    <citation type="journal article" date="2013" name="PLoS ONE">
        <title>Predicting the Proteins of Angomonas deanei, Strigomonas culicis and Their Respective Endosymbionts Reveals New Aspects of the Trypanosomatidae Family.</title>
        <authorList>
            <person name="Motta M.C."/>
            <person name="Martins A.C."/>
            <person name="de Souza S.S."/>
            <person name="Catta-Preta C.M."/>
            <person name="Silva R."/>
            <person name="Klein C.C."/>
            <person name="de Almeida L.G."/>
            <person name="de Lima Cunha O."/>
            <person name="Ciapina L.P."/>
            <person name="Brocchi M."/>
            <person name="Colabardini A.C."/>
            <person name="de Araujo Lima B."/>
            <person name="Machado C.R."/>
            <person name="de Almeida Soares C.M."/>
            <person name="Probst C.M."/>
            <person name="de Menezes C.B."/>
            <person name="Thompson C.E."/>
            <person name="Bartholomeu D.C."/>
            <person name="Gradia D.F."/>
            <person name="Pavoni D.P."/>
            <person name="Grisard E.C."/>
            <person name="Fantinatti-Garboggini F."/>
            <person name="Marchini F.K."/>
            <person name="Rodrigues-Luiz G.F."/>
            <person name="Wagner G."/>
            <person name="Goldman G.H."/>
            <person name="Fietto J.L."/>
            <person name="Elias M.C."/>
            <person name="Goldman M.H."/>
            <person name="Sagot M.F."/>
            <person name="Pereira M."/>
            <person name="Stoco P.H."/>
            <person name="de Mendonca-Neto R.P."/>
            <person name="Teixeira S.M."/>
            <person name="Maciel T.E."/>
            <person name="de Oliveira Mendes T.A."/>
            <person name="Urmenyi T.P."/>
            <person name="de Souza W."/>
            <person name="Schenkman S."/>
            <person name="de Vasconcelos A.T."/>
        </authorList>
    </citation>
    <scope>NUCLEOTIDE SEQUENCE [LARGE SCALE GENOMIC DNA]</scope>
</reference>